<evidence type="ECO:0000313" key="2">
    <source>
        <dbReference type="EMBL" id="BAJ46883.1"/>
    </source>
</evidence>
<dbReference type="EMBL" id="BA000048">
    <property type="protein sequence ID" value="BAJ50438.1"/>
    <property type="molecule type" value="Genomic_DNA"/>
</dbReference>
<reference evidence="2 4" key="1">
    <citation type="journal article" date="2005" name="Environ. Microbiol.">
        <title>Genetic and functional properties of uncultivated thermophilic crenarchaeotes from a subsurface gold mine as revealed by analysis of genome fragments.</title>
        <authorList>
            <person name="Nunoura T."/>
            <person name="Hirayama H."/>
            <person name="Takami H."/>
            <person name="Oida H."/>
            <person name="Nishi S."/>
            <person name="Shimamura S."/>
            <person name="Suzuki Y."/>
            <person name="Inagaki F."/>
            <person name="Takai K."/>
            <person name="Nealson K.H."/>
            <person name="Horikoshi K."/>
        </authorList>
    </citation>
    <scope>NUCLEOTIDE SEQUENCE [LARGE SCALE GENOMIC DNA]</scope>
</reference>
<sequence length="106" mass="12683">MSRSYEERLLEYMRRYREVGAEVKRILRKIDPDVRVFVFGSVVRGRYTAASDIDILVLTDDLSKKYEMMVEVYRSVEAPVELHITTPQKYRSWYSRFIPLDELVEI</sequence>
<dbReference type="Gene3D" id="3.30.460.10">
    <property type="entry name" value="Beta Polymerase, domain 2"/>
    <property type="match status" value="1"/>
</dbReference>
<evidence type="ECO:0000313" key="3">
    <source>
        <dbReference type="EMBL" id="BAJ50438.1"/>
    </source>
</evidence>
<dbReference type="GO" id="GO:0016779">
    <property type="term" value="F:nucleotidyltransferase activity"/>
    <property type="evidence" value="ECO:0007669"/>
    <property type="project" value="InterPro"/>
</dbReference>
<reference evidence="2 4" key="2">
    <citation type="journal article" date="2011" name="Nucleic Acids Res.">
        <title>Insights into the evolution of Archaea and eukaryotic protein modifier systems revealed by the genome of a novel archaeal group.</title>
        <authorList>
            <person name="Nunoura T."/>
            <person name="Takaki Y."/>
            <person name="Kakuta J."/>
            <person name="Nishi S."/>
            <person name="Sugahara J."/>
            <person name="Kazama H."/>
            <person name="Chee G."/>
            <person name="Hattori M."/>
            <person name="Kanai A."/>
            <person name="Atomi H."/>
            <person name="Takai K."/>
            <person name="Takami H."/>
        </authorList>
    </citation>
    <scope>NUCLEOTIDE SEQUENCE [LARGE SCALE GENOMIC DNA]</scope>
</reference>
<evidence type="ECO:0000313" key="4">
    <source>
        <dbReference type="Proteomes" id="UP000008120"/>
    </source>
</evidence>
<dbReference type="EMBL" id="AP011727">
    <property type="protein sequence ID" value="BAJ46883.1"/>
    <property type="molecule type" value="Genomic_DNA"/>
</dbReference>
<dbReference type="Pfam" id="PF01909">
    <property type="entry name" value="NTP_transf_2"/>
    <property type="match status" value="1"/>
</dbReference>
<accession>E6N3H7</accession>
<dbReference type="AlphaFoldDB" id="E6N3H7"/>
<dbReference type="Proteomes" id="UP000008120">
    <property type="component" value="Chromosome"/>
</dbReference>
<dbReference type="InterPro" id="IPR043519">
    <property type="entry name" value="NT_sf"/>
</dbReference>
<evidence type="ECO:0000259" key="1">
    <source>
        <dbReference type="Pfam" id="PF01909"/>
    </source>
</evidence>
<dbReference type="BioCyc" id="CCAL311458:G131R-589-MONOMER"/>
<dbReference type="SUPFAM" id="SSF81301">
    <property type="entry name" value="Nucleotidyltransferase"/>
    <property type="match status" value="1"/>
</dbReference>
<gene>
    <name evidence="3" type="ORF">CSUB_C0578</name>
    <name evidence="2" type="ORF">HGMM_F30F06C09</name>
</gene>
<dbReference type="PANTHER" id="PTHR37030">
    <property type="entry name" value="NUCLEOTIDYLTRANSFERASE"/>
    <property type="match status" value="1"/>
</dbReference>
<feature type="domain" description="Polymerase nucleotidyl transferase" evidence="1">
    <location>
        <begin position="22"/>
        <end position="104"/>
    </location>
</feature>
<protein>
    <submittedName>
        <fullName evidence="3">DNA polymerase beta domain protein region</fullName>
    </submittedName>
    <submittedName>
        <fullName evidence="2">DNA polymerase beta subunit</fullName>
    </submittedName>
</protein>
<dbReference type="PANTHER" id="PTHR37030:SF3">
    <property type="entry name" value="POLYMERASE NUCLEOTIDYL TRANSFERASE DOMAIN-CONTAINING PROTEIN"/>
    <property type="match status" value="1"/>
</dbReference>
<reference evidence="2" key="3">
    <citation type="journal article" date="2012" name="PLoS ONE">
        <title>A Deeply Branching Thermophilic Bacterium with an Ancient Acetyl-CoA Pathway Dominates a Subsurface Ecosystem.</title>
        <authorList>
            <person name="Takami H."/>
            <person name="Noguchi H."/>
            <person name="Takaki Y."/>
            <person name="Uchiyama I."/>
            <person name="Toyoda A."/>
            <person name="Nishi S."/>
            <person name="Chee G.-J."/>
            <person name="Arai W."/>
            <person name="Nunoura T."/>
            <person name="Itoh T."/>
            <person name="Hattori M."/>
            <person name="Takai K."/>
        </authorList>
    </citation>
    <scope>NUCLEOTIDE SEQUENCE</scope>
</reference>
<dbReference type="STRING" id="311458.CSUB_C0578"/>
<dbReference type="KEGG" id="csu:CSUB_C0578"/>
<dbReference type="CDD" id="cd05403">
    <property type="entry name" value="NT_KNTase_like"/>
    <property type="match status" value="1"/>
</dbReference>
<dbReference type="InterPro" id="IPR002934">
    <property type="entry name" value="Polymerase_NTP_transf_dom"/>
</dbReference>
<organism evidence="2 4">
    <name type="scientific">Caldiarchaeum subterraneum</name>
    <dbReference type="NCBI Taxonomy" id="311458"/>
    <lineage>
        <taxon>Archaea</taxon>
        <taxon>Nitrososphaerota</taxon>
        <taxon>Candidatus Caldarchaeales</taxon>
        <taxon>Candidatus Caldarchaeaceae</taxon>
        <taxon>Candidatus Caldarchaeum</taxon>
    </lineage>
</organism>
<name>E6N3H7_CALS0</name>
<proteinExistence type="predicted"/>